<proteinExistence type="predicted"/>
<protein>
    <recommendedName>
        <fullName evidence="4">Tat (Twin-arginine translocation) pathway signal sequence</fullName>
    </recommendedName>
</protein>
<sequence length="98" mass="9829">MSDSTRRGFLVFAGASAAATVGAAAVGAPAYADRRNDAAAAAQPTGTELTAADLADAESFVVHVKDIRKGEMAIMVGDREVPIVDRALAARLAGAATA</sequence>
<organism evidence="2 3">
    <name type="scientific">Actinopolymorpha rutila</name>
    <dbReference type="NCBI Taxonomy" id="446787"/>
    <lineage>
        <taxon>Bacteria</taxon>
        <taxon>Bacillati</taxon>
        <taxon>Actinomycetota</taxon>
        <taxon>Actinomycetes</taxon>
        <taxon>Propionibacteriales</taxon>
        <taxon>Actinopolymorphaceae</taxon>
        <taxon>Actinopolymorpha</taxon>
    </lineage>
</organism>
<dbReference type="EMBL" id="JACBZH010000001">
    <property type="protein sequence ID" value="NYH92765.1"/>
    <property type="molecule type" value="Genomic_DNA"/>
</dbReference>
<name>A0A852ZKW8_9ACTN</name>
<evidence type="ECO:0000256" key="1">
    <source>
        <dbReference type="SAM" id="SignalP"/>
    </source>
</evidence>
<comment type="caution">
    <text evidence="2">The sequence shown here is derived from an EMBL/GenBank/DDBJ whole genome shotgun (WGS) entry which is preliminary data.</text>
</comment>
<keyword evidence="3" id="KW-1185">Reference proteome</keyword>
<keyword evidence="1" id="KW-0732">Signal</keyword>
<dbReference type="RefSeq" id="WP_179790139.1">
    <property type="nucleotide sequence ID" value="NZ_BAAARR010000021.1"/>
</dbReference>
<dbReference type="PROSITE" id="PS51318">
    <property type="entry name" value="TAT"/>
    <property type="match status" value="1"/>
</dbReference>
<accession>A0A852ZKW8</accession>
<dbReference type="AlphaFoldDB" id="A0A852ZKW8"/>
<evidence type="ECO:0000313" key="2">
    <source>
        <dbReference type="EMBL" id="NYH92765.1"/>
    </source>
</evidence>
<reference evidence="2 3" key="1">
    <citation type="submission" date="2020-07" db="EMBL/GenBank/DDBJ databases">
        <title>Sequencing the genomes of 1000 actinobacteria strains.</title>
        <authorList>
            <person name="Klenk H.-P."/>
        </authorList>
    </citation>
    <scope>NUCLEOTIDE SEQUENCE [LARGE SCALE GENOMIC DNA]</scope>
    <source>
        <strain evidence="2 3">DSM 18448</strain>
    </source>
</reference>
<feature type="chain" id="PRO_5038982880" description="Tat (Twin-arginine translocation) pathway signal sequence" evidence="1">
    <location>
        <begin position="24"/>
        <end position="98"/>
    </location>
</feature>
<evidence type="ECO:0008006" key="4">
    <source>
        <dbReference type="Google" id="ProtNLM"/>
    </source>
</evidence>
<evidence type="ECO:0000313" key="3">
    <source>
        <dbReference type="Proteomes" id="UP000579605"/>
    </source>
</evidence>
<dbReference type="Proteomes" id="UP000579605">
    <property type="component" value="Unassembled WGS sequence"/>
</dbReference>
<feature type="signal peptide" evidence="1">
    <location>
        <begin position="1"/>
        <end position="23"/>
    </location>
</feature>
<dbReference type="InterPro" id="IPR006311">
    <property type="entry name" value="TAT_signal"/>
</dbReference>
<gene>
    <name evidence="2" type="ORF">F4554_005403</name>
</gene>